<dbReference type="InterPro" id="IPR036543">
    <property type="entry name" value="Guanylate-bd_C_sf"/>
</dbReference>
<evidence type="ECO:0000256" key="3">
    <source>
        <dbReference type="ARBA" id="ARBA00023134"/>
    </source>
</evidence>
<dbReference type="OrthoDB" id="7788754at2759"/>
<evidence type="ECO:0000256" key="5">
    <source>
        <dbReference type="SAM" id="MobiDB-lite"/>
    </source>
</evidence>
<dbReference type="RefSeq" id="XP_002504967.1">
    <property type="nucleotide sequence ID" value="XM_002504921.1"/>
</dbReference>
<dbReference type="InterPro" id="IPR027417">
    <property type="entry name" value="P-loop_NTPase"/>
</dbReference>
<dbReference type="Gene3D" id="3.40.50.300">
    <property type="entry name" value="P-loop containing nucleotide triphosphate hydrolases"/>
    <property type="match status" value="1"/>
</dbReference>
<evidence type="ECO:0000256" key="2">
    <source>
        <dbReference type="ARBA" id="ARBA00022801"/>
    </source>
</evidence>
<dbReference type="Pfam" id="PF02263">
    <property type="entry name" value="GBP"/>
    <property type="match status" value="1"/>
</dbReference>
<dbReference type="eggNOG" id="KOG2037">
    <property type="taxonomic scope" value="Eukaryota"/>
</dbReference>
<dbReference type="KEGG" id="mis:MICPUN_86310"/>
<dbReference type="Gene3D" id="1.20.1000.10">
    <property type="entry name" value="Guanylate-binding protein, C-terminal domain"/>
    <property type="match status" value="1"/>
</dbReference>
<keyword evidence="6" id="KW-0732">Signal</keyword>
<dbReference type="EMBL" id="CP001330">
    <property type="protein sequence ID" value="ACO66225.1"/>
    <property type="molecule type" value="Genomic_DNA"/>
</dbReference>
<feature type="region of interest" description="Disordered" evidence="5">
    <location>
        <begin position="39"/>
        <end position="66"/>
    </location>
</feature>
<dbReference type="FunCoup" id="C1EEF3">
    <property type="interactions" value="597"/>
</dbReference>
<dbReference type="InParanoid" id="C1EEF3"/>
<protein>
    <submittedName>
        <fullName evidence="8">Guanylate binding protein</fullName>
    </submittedName>
</protein>
<dbReference type="CDD" id="cd01851">
    <property type="entry name" value="GBP"/>
    <property type="match status" value="1"/>
</dbReference>
<feature type="signal peptide" evidence="6">
    <location>
        <begin position="1"/>
        <end position="20"/>
    </location>
</feature>
<proteinExistence type="inferred from homology"/>
<dbReference type="Proteomes" id="UP000002009">
    <property type="component" value="Chromosome 11"/>
</dbReference>
<dbReference type="InterPro" id="IPR003191">
    <property type="entry name" value="Guanylate-bd/ATL_C"/>
</dbReference>
<dbReference type="PANTHER" id="PTHR10751">
    <property type="entry name" value="GUANYLATE BINDING PROTEIN"/>
    <property type="match status" value="1"/>
</dbReference>
<dbReference type="InterPro" id="IPR030386">
    <property type="entry name" value="G_GB1_RHD3_dom"/>
</dbReference>
<keyword evidence="1" id="KW-0547">Nucleotide-binding</keyword>
<evidence type="ECO:0000256" key="4">
    <source>
        <dbReference type="PROSITE-ProRule" id="PRU01052"/>
    </source>
</evidence>
<gene>
    <name evidence="8" type="ORF">MICPUN_86310</name>
</gene>
<dbReference type="GO" id="GO:0005525">
    <property type="term" value="F:GTP binding"/>
    <property type="evidence" value="ECO:0007669"/>
    <property type="project" value="UniProtKB-KW"/>
</dbReference>
<feature type="chain" id="PRO_5002909104" evidence="6">
    <location>
        <begin position="21"/>
        <end position="680"/>
    </location>
</feature>
<organism evidence="8 9">
    <name type="scientific">Micromonas commoda (strain RCC299 / NOUM17 / CCMP2709)</name>
    <name type="common">Picoplanktonic green alga</name>
    <dbReference type="NCBI Taxonomy" id="296587"/>
    <lineage>
        <taxon>Eukaryota</taxon>
        <taxon>Viridiplantae</taxon>
        <taxon>Chlorophyta</taxon>
        <taxon>Mamiellophyceae</taxon>
        <taxon>Mamiellales</taxon>
        <taxon>Mamiellaceae</taxon>
        <taxon>Micromonas</taxon>
    </lineage>
</organism>
<dbReference type="STRING" id="296587.C1EEF3"/>
<accession>C1EEF3</accession>
<feature type="compositionally biased region" description="Basic and acidic residues" evidence="5">
    <location>
        <begin position="50"/>
        <end position="60"/>
    </location>
</feature>
<dbReference type="GeneID" id="8247690"/>
<keyword evidence="9" id="KW-1185">Reference proteome</keyword>
<dbReference type="SUPFAM" id="SSF52540">
    <property type="entry name" value="P-loop containing nucleoside triphosphate hydrolases"/>
    <property type="match status" value="1"/>
</dbReference>
<evidence type="ECO:0000313" key="8">
    <source>
        <dbReference type="EMBL" id="ACO66225.1"/>
    </source>
</evidence>
<dbReference type="PROSITE" id="PS51715">
    <property type="entry name" value="G_GB1_RHD3"/>
    <property type="match status" value="1"/>
</dbReference>
<dbReference type="Pfam" id="PF02841">
    <property type="entry name" value="GBP_C"/>
    <property type="match status" value="1"/>
</dbReference>
<name>C1EEF3_MICCC</name>
<keyword evidence="2" id="KW-0378">Hydrolase</keyword>
<dbReference type="SUPFAM" id="SSF48340">
    <property type="entry name" value="Interferon-induced guanylate-binding protein 1 (GBP1), C-terminal domain"/>
    <property type="match status" value="1"/>
</dbReference>
<dbReference type="InterPro" id="IPR015894">
    <property type="entry name" value="Guanylate-bd_N"/>
</dbReference>
<keyword evidence="3" id="KW-0342">GTP-binding</keyword>
<evidence type="ECO:0000256" key="1">
    <source>
        <dbReference type="ARBA" id="ARBA00022741"/>
    </source>
</evidence>
<dbReference type="GO" id="GO:0003924">
    <property type="term" value="F:GTPase activity"/>
    <property type="evidence" value="ECO:0007669"/>
    <property type="project" value="InterPro"/>
</dbReference>
<reference evidence="8 9" key="1">
    <citation type="journal article" date="2009" name="Science">
        <title>Green evolution and dynamic adaptations revealed by genomes of the marine picoeukaryotes Micromonas.</title>
        <authorList>
            <person name="Worden A.Z."/>
            <person name="Lee J.H."/>
            <person name="Mock T."/>
            <person name="Rouze P."/>
            <person name="Simmons M.P."/>
            <person name="Aerts A.L."/>
            <person name="Allen A.E."/>
            <person name="Cuvelier M.L."/>
            <person name="Derelle E."/>
            <person name="Everett M.V."/>
            <person name="Foulon E."/>
            <person name="Grimwood J."/>
            <person name="Gundlach H."/>
            <person name="Henrissat B."/>
            <person name="Napoli C."/>
            <person name="McDonald S.M."/>
            <person name="Parker M.S."/>
            <person name="Rombauts S."/>
            <person name="Salamov A."/>
            <person name="Von Dassow P."/>
            <person name="Badger J.H."/>
            <person name="Coutinho P.M."/>
            <person name="Demir E."/>
            <person name="Dubchak I."/>
            <person name="Gentemann C."/>
            <person name="Eikrem W."/>
            <person name="Gready J.E."/>
            <person name="John U."/>
            <person name="Lanier W."/>
            <person name="Lindquist E.A."/>
            <person name="Lucas S."/>
            <person name="Mayer K.F."/>
            <person name="Moreau H."/>
            <person name="Not F."/>
            <person name="Otillar R."/>
            <person name="Panaud O."/>
            <person name="Pangilinan J."/>
            <person name="Paulsen I."/>
            <person name="Piegu B."/>
            <person name="Poliakov A."/>
            <person name="Robbens S."/>
            <person name="Schmutz J."/>
            <person name="Toulza E."/>
            <person name="Wyss T."/>
            <person name="Zelensky A."/>
            <person name="Zhou K."/>
            <person name="Armbrust E.V."/>
            <person name="Bhattacharya D."/>
            <person name="Goodenough U.W."/>
            <person name="Van de Peer Y."/>
            <person name="Grigoriev I.V."/>
        </authorList>
    </citation>
    <scope>NUCLEOTIDE SEQUENCE [LARGE SCALE GENOMIC DNA]</scope>
    <source>
        <strain evidence="9">RCC299 / NOUM17</strain>
    </source>
</reference>
<sequence>MKRTVSVLAVLTLLVASVGAVPHADDADARGPRSLLQRLRSGGTVPRRYGGHEVNTDGRAARSGRRPFPIVLPSETERTKLTLQREGLDVLRGIKGPIAPVVVIGPYRSGKSFLLNQMLGVSCGEGFGVGHTRKTETKGVWVWGEPMMVDGDEVNVVFVDTEGFEATGMSDAYDDRIFALSSIMSSVLVYNLPETVKEGDIEKLSFAVELAQEFYTRASAKGGGDGGGDGAFHALASFLPRSLVWLIQRDFLEGSTVNQMVKEALRSVPNPSRDTHVDELNRIRESLRALAGNSTAFGLRQPHLERTKLCELRDDELEPAYVAQRDQLKGIIASSAKAKAHVDVPGSAPSLGNSGLMTGPSLAALIERSVTALNEGDFPSAGNVVDSFNRDALERHMASYASAMDGVRLPVDEEALTSTHRLAAAKAVKDFRRDRFGRGAVTTAALRRKLGEMLEQRKEKNAFLSGKECETLATTCEEELVSLQTMRLPSLRKFDTSSKACEDRWSKRCVGPSRETYGARIKRSMARERSSFLQNYNARLLNGLLMLSIGGIVTFRFLYTSALGELVAWCLFISLEVGPKLYLGGDGMFESRWWTTAVQFWEVAVYNQLIDMDKVGPVLLCVALAALVYVRVRRCVQWLNGCCPCIVRNCCCTSLLGIPNARPKGKRKTDVSGRTRDLDV</sequence>
<dbReference type="AlphaFoldDB" id="C1EEF3"/>
<comment type="similarity">
    <text evidence="4">Belongs to the TRAFAC class dynamin-like GTPase superfamily. GB1/RHD3 GTPase family.</text>
</comment>
<evidence type="ECO:0000256" key="6">
    <source>
        <dbReference type="SAM" id="SignalP"/>
    </source>
</evidence>
<dbReference type="OMA" id="DRQSGFR"/>
<feature type="domain" description="GB1/RHD3-type G" evidence="7">
    <location>
        <begin position="95"/>
        <end position="192"/>
    </location>
</feature>
<evidence type="ECO:0000313" key="9">
    <source>
        <dbReference type="Proteomes" id="UP000002009"/>
    </source>
</evidence>
<evidence type="ECO:0000259" key="7">
    <source>
        <dbReference type="PROSITE" id="PS51715"/>
    </source>
</evidence>